<gene>
    <name evidence="1" type="ORF">VP1G_02825</name>
</gene>
<sequence length="430" mass="47555">MDRSPSPNGTNSNQGNNSLEKTLEVANNLSAAFKLVKPVNCIYQQEVTRSEAPDIFIKSGIGLLALPLAEEQARRMVSAALEGHMNRVNADASALSKEPACVFNPGSFDVKNPLWEKYVQELAAAAAEGLGLDASEVTPELDGLWLWTTDCLWPTPHLKASKRGARRTWAGTMLIVLPSAHQGGDLEMTDTGKGNPKSWSTADYRQSMICWHRDTRFLEVKAPSGGNRLGLLYDLHVPKPTSYKQLMKSHRIAVQAVQNAIEKYTVFVRSGSIEETVFFLPLTTKITQARGTNGEGHISKHKLLPADLATVDCFSQKGMGEIHGFRTHLALVWLTSRDKWTIHPIQGEELFERHGTEYILGDIVDVDGGLDGLAEPFRHLKGAKFSKESVLDVCAFESGMTRMMAKEANSEEQVFVKTALCLMMHFEQMD</sequence>
<reference evidence="2" key="1">
    <citation type="submission" date="2014-12" db="EMBL/GenBank/DDBJ databases">
        <title>Genome Sequence of Valsa Canker Pathogens Uncovers a Specific Adaption of Colonization on Woody Bark.</title>
        <authorList>
            <person name="Yin Z."/>
            <person name="Liu H."/>
            <person name="Gao X."/>
            <person name="Li Z."/>
            <person name="Song N."/>
            <person name="Ke X."/>
            <person name="Dai Q."/>
            <person name="Wu Y."/>
            <person name="Sun Y."/>
            <person name="Xu J.-R."/>
            <person name="Kang Z.K."/>
            <person name="Wang L."/>
            <person name="Huang L."/>
        </authorList>
    </citation>
    <scope>NUCLEOTIDE SEQUENCE [LARGE SCALE GENOMIC DNA]</scope>
    <source>
        <strain evidence="2">SXYL134</strain>
    </source>
</reference>
<dbReference type="PANTHER" id="PTHR33099">
    <property type="entry name" value="FE2OG DIOXYGENASE DOMAIN-CONTAINING PROTEIN"/>
    <property type="match status" value="1"/>
</dbReference>
<proteinExistence type="predicted"/>
<evidence type="ECO:0000313" key="1">
    <source>
        <dbReference type="EMBL" id="KUI55398.1"/>
    </source>
</evidence>
<name>A0A194UUQ7_CYTMA</name>
<dbReference type="PANTHER" id="PTHR33099:SF13">
    <property type="entry name" value="F-BOX DOMAIN-CONTAINING PROTEIN-RELATED"/>
    <property type="match status" value="1"/>
</dbReference>
<dbReference type="EMBL" id="KN714680">
    <property type="protein sequence ID" value="KUI55398.1"/>
    <property type="molecule type" value="Genomic_DNA"/>
</dbReference>
<organism evidence="1 2">
    <name type="scientific">Cytospora mali</name>
    <name type="common">Apple Valsa canker fungus</name>
    <name type="synonym">Valsa mali</name>
    <dbReference type="NCBI Taxonomy" id="578113"/>
    <lineage>
        <taxon>Eukaryota</taxon>
        <taxon>Fungi</taxon>
        <taxon>Dikarya</taxon>
        <taxon>Ascomycota</taxon>
        <taxon>Pezizomycotina</taxon>
        <taxon>Sordariomycetes</taxon>
        <taxon>Sordariomycetidae</taxon>
        <taxon>Diaporthales</taxon>
        <taxon>Cytosporaceae</taxon>
        <taxon>Cytospora</taxon>
    </lineage>
</organism>
<protein>
    <submittedName>
        <fullName evidence="1">Uncharacterized protein</fullName>
    </submittedName>
</protein>
<keyword evidence="2" id="KW-1185">Reference proteome</keyword>
<dbReference type="Proteomes" id="UP000078576">
    <property type="component" value="Unassembled WGS sequence"/>
</dbReference>
<evidence type="ECO:0000313" key="2">
    <source>
        <dbReference type="Proteomes" id="UP000078576"/>
    </source>
</evidence>
<dbReference type="OrthoDB" id="27483at2759"/>
<accession>A0A194UUQ7</accession>
<dbReference type="AlphaFoldDB" id="A0A194UUQ7"/>